<dbReference type="EC" id="6.1.1.14" evidence="11"/>
<proteinExistence type="inferred from homology"/>
<evidence type="ECO:0000256" key="2">
    <source>
        <dbReference type="ARBA" id="ARBA00008226"/>
    </source>
</evidence>
<feature type="domain" description="DALR anticodon binding" evidence="12">
    <location>
        <begin position="590"/>
        <end position="694"/>
    </location>
</feature>
<keyword evidence="4 11" id="KW-0963">Cytoplasm</keyword>
<dbReference type="GO" id="GO:0005524">
    <property type="term" value="F:ATP binding"/>
    <property type="evidence" value="ECO:0007669"/>
    <property type="project" value="UniProtKB-UniRule"/>
</dbReference>
<dbReference type="InterPro" id="IPR008909">
    <property type="entry name" value="DALR_anticod-bd"/>
</dbReference>
<gene>
    <name evidence="11" type="primary">glyS</name>
    <name evidence="13" type="ORF">DEM34_08780</name>
</gene>
<dbReference type="RefSeq" id="WP_109678323.1">
    <property type="nucleotide sequence ID" value="NZ_CP086615.1"/>
</dbReference>
<dbReference type="GO" id="GO:0006426">
    <property type="term" value="P:glycyl-tRNA aminoacylation"/>
    <property type="evidence" value="ECO:0007669"/>
    <property type="project" value="UniProtKB-UniRule"/>
</dbReference>
<organism evidence="13 14">
    <name type="scientific">Sediminicurvatus halobius</name>
    <dbReference type="NCBI Taxonomy" id="2182432"/>
    <lineage>
        <taxon>Bacteria</taxon>
        <taxon>Pseudomonadati</taxon>
        <taxon>Pseudomonadota</taxon>
        <taxon>Gammaproteobacteria</taxon>
        <taxon>Chromatiales</taxon>
        <taxon>Ectothiorhodospiraceae</taxon>
        <taxon>Sediminicurvatus</taxon>
    </lineage>
</organism>
<keyword evidence="7 11" id="KW-0067">ATP-binding</keyword>
<dbReference type="EMBL" id="QFFI01000011">
    <property type="protein sequence ID" value="PWG63393.1"/>
    <property type="molecule type" value="Genomic_DNA"/>
</dbReference>
<dbReference type="GO" id="GO:0004814">
    <property type="term" value="F:arginine-tRNA ligase activity"/>
    <property type="evidence" value="ECO:0007669"/>
    <property type="project" value="InterPro"/>
</dbReference>
<keyword evidence="9 11" id="KW-0030">Aminoacyl-tRNA synthetase</keyword>
<comment type="catalytic activity">
    <reaction evidence="10 11">
        <text>tRNA(Gly) + glycine + ATP = glycyl-tRNA(Gly) + AMP + diphosphate</text>
        <dbReference type="Rhea" id="RHEA:16013"/>
        <dbReference type="Rhea" id="RHEA-COMP:9664"/>
        <dbReference type="Rhea" id="RHEA-COMP:9683"/>
        <dbReference type="ChEBI" id="CHEBI:30616"/>
        <dbReference type="ChEBI" id="CHEBI:33019"/>
        <dbReference type="ChEBI" id="CHEBI:57305"/>
        <dbReference type="ChEBI" id="CHEBI:78442"/>
        <dbReference type="ChEBI" id="CHEBI:78522"/>
        <dbReference type="ChEBI" id="CHEBI:456215"/>
        <dbReference type="EC" id="6.1.1.14"/>
    </reaction>
</comment>
<dbReference type="Pfam" id="PF02092">
    <property type="entry name" value="tRNA_synt_2f"/>
    <property type="match status" value="1"/>
</dbReference>
<evidence type="ECO:0000256" key="6">
    <source>
        <dbReference type="ARBA" id="ARBA00022741"/>
    </source>
</evidence>
<dbReference type="AlphaFoldDB" id="A0A2U2N2U4"/>
<dbReference type="OrthoDB" id="9775440at2"/>
<reference evidence="13 14" key="1">
    <citation type="submission" date="2018-05" db="EMBL/GenBank/DDBJ databases">
        <title>Spiribacter halobius sp. nov., a moderately halophilic bacterium isolated from marine solar saltern.</title>
        <authorList>
            <person name="Zheng W.-S."/>
            <person name="Lu D.-C."/>
            <person name="Du Z.-J."/>
        </authorList>
    </citation>
    <scope>NUCLEOTIDE SEQUENCE [LARGE SCALE GENOMIC DNA]</scope>
    <source>
        <strain evidence="13 14">E85</strain>
    </source>
</reference>
<dbReference type="PROSITE" id="PS50861">
    <property type="entry name" value="AA_TRNA_LIGASE_II_GLYAB"/>
    <property type="match status" value="1"/>
</dbReference>
<dbReference type="PANTHER" id="PTHR30075">
    <property type="entry name" value="GLYCYL-TRNA SYNTHETASE"/>
    <property type="match status" value="1"/>
</dbReference>
<evidence type="ECO:0000256" key="5">
    <source>
        <dbReference type="ARBA" id="ARBA00022598"/>
    </source>
</evidence>
<evidence type="ECO:0000256" key="10">
    <source>
        <dbReference type="ARBA" id="ARBA00047937"/>
    </source>
</evidence>
<protein>
    <recommendedName>
        <fullName evidence="11">Glycine--tRNA ligase beta subunit</fullName>
        <ecNumber evidence="11">6.1.1.14</ecNumber>
    </recommendedName>
    <alternativeName>
        <fullName evidence="11">Glycyl-tRNA synthetase beta subunit</fullName>
        <shortName evidence="11">GlyRS</shortName>
    </alternativeName>
</protein>
<accession>A0A2U2N2U4</accession>
<dbReference type="GO" id="GO:0005829">
    <property type="term" value="C:cytosol"/>
    <property type="evidence" value="ECO:0007669"/>
    <property type="project" value="TreeGrafter"/>
</dbReference>
<evidence type="ECO:0000256" key="4">
    <source>
        <dbReference type="ARBA" id="ARBA00022490"/>
    </source>
</evidence>
<dbReference type="NCBIfam" id="TIGR00211">
    <property type="entry name" value="glyS"/>
    <property type="match status" value="1"/>
</dbReference>
<dbReference type="HAMAP" id="MF_00255">
    <property type="entry name" value="Gly_tRNA_synth_beta"/>
    <property type="match status" value="1"/>
</dbReference>
<evidence type="ECO:0000313" key="13">
    <source>
        <dbReference type="EMBL" id="PWG63393.1"/>
    </source>
</evidence>
<evidence type="ECO:0000256" key="1">
    <source>
        <dbReference type="ARBA" id="ARBA00004496"/>
    </source>
</evidence>
<keyword evidence="5 11" id="KW-0436">Ligase</keyword>
<evidence type="ECO:0000259" key="12">
    <source>
        <dbReference type="SMART" id="SM00836"/>
    </source>
</evidence>
<dbReference type="InterPro" id="IPR015944">
    <property type="entry name" value="Gly-tRNA-synth_bsu"/>
</dbReference>
<evidence type="ECO:0000256" key="11">
    <source>
        <dbReference type="HAMAP-Rule" id="MF_00255"/>
    </source>
</evidence>
<comment type="subunit">
    <text evidence="3 11">Tetramer of two alpha and two beta subunits.</text>
</comment>
<evidence type="ECO:0000256" key="9">
    <source>
        <dbReference type="ARBA" id="ARBA00023146"/>
    </source>
</evidence>
<dbReference type="SMART" id="SM00836">
    <property type="entry name" value="DALR_1"/>
    <property type="match status" value="1"/>
</dbReference>
<evidence type="ECO:0000256" key="7">
    <source>
        <dbReference type="ARBA" id="ARBA00022840"/>
    </source>
</evidence>
<comment type="caution">
    <text evidence="13">The sequence shown here is derived from an EMBL/GenBank/DDBJ whole genome shotgun (WGS) entry which is preliminary data.</text>
</comment>
<comment type="subcellular location">
    <subcellularLocation>
        <location evidence="1 11">Cytoplasm</location>
    </subcellularLocation>
</comment>
<keyword evidence="6 11" id="KW-0547">Nucleotide-binding</keyword>
<keyword evidence="14" id="KW-1185">Reference proteome</keyword>
<comment type="similarity">
    <text evidence="2 11">Belongs to the class-II aminoacyl-tRNA synthetase family.</text>
</comment>
<dbReference type="GO" id="GO:0006420">
    <property type="term" value="P:arginyl-tRNA aminoacylation"/>
    <property type="evidence" value="ECO:0007669"/>
    <property type="project" value="InterPro"/>
</dbReference>
<dbReference type="Proteomes" id="UP000245474">
    <property type="component" value="Unassembled WGS sequence"/>
</dbReference>
<evidence type="ECO:0000256" key="8">
    <source>
        <dbReference type="ARBA" id="ARBA00022917"/>
    </source>
</evidence>
<dbReference type="GO" id="GO:0004820">
    <property type="term" value="F:glycine-tRNA ligase activity"/>
    <property type="evidence" value="ECO:0007669"/>
    <property type="project" value="UniProtKB-UniRule"/>
</dbReference>
<keyword evidence="8 11" id="KW-0648">Protein biosynthesis</keyword>
<dbReference type="PANTHER" id="PTHR30075:SF2">
    <property type="entry name" value="GLYCINE--TRNA LIGASE, CHLOROPLASTIC_MITOCHONDRIAL 2"/>
    <property type="match status" value="1"/>
</dbReference>
<dbReference type="SUPFAM" id="SSF109604">
    <property type="entry name" value="HD-domain/PDEase-like"/>
    <property type="match status" value="1"/>
</dbReference>
<dbReference type="PRINTS" id="PR01045">
    <property type="entry name" value="TRNASYNTHGB"/>
</dbReference>
<name>A0A2U2N2U4_9GAMM</name>
<sequence length="698" mass="76297">MSAGQAALLFELGTEELPPGALTTLRDALQAEVTAGLARAEVGHGAVRAFAAPRRLALQLDAVALRQPDRPFERRGPALNVAFDEAGQPTRAAEGFARSCGVAVPALERLETEQGAWLVHRGVEPGQPTAALLPGIIEQALARLPIPKRMRWGDRDAEFVRPVHWLVLLLGDEVVPAEVLGVNSGRRSRGHRFHHPQPLEIPRPEAYEATLRDPGHVVADFDTRRALIAEGVRAEGERIGGHAVMEETLLDEVTALVEWPVVLSGSFDEDFLRVPPEALISSMQGHQRYFPVRDAEGRLLPRFIAVANIDSRDPQQIVRGNERVIRPRLADAAFFWDQDRRRPLADRLEGLREVVFQKRLGSLYDKSARVAELAAAFASDFGADPEQARRAGLLARADLLTEMVGEFPELQGVMGRYYAEHDGEPDPVARALDEIYQPRFSGDAIAPSRLGQLLAVAERADTLAGIFAIGKAPSGAKDPFALRRAALGLLRTLIEGGHEIDLGALFATAAERQPAGVDAGAQVTPLVTFCLERLRAFYHEQGYPVELFEAVRSVLAPPQVVPLDVERRLRACREFASLPESGSLAAANKRIRNILRRAEGEIPDGAVDPAALREPPERALHEAIEERAGSVEAAIAGGDYSAALRRLAELRDPVDAFFDGVMVMAEDPAVRRNRLALLQRLERLFLAIADVSRLPEHA</sequence>
<evidence type="ECO:0000256" key="3">
    <source>
        <dbReference type="ARBA" id="ARBA00011209"/>
    </source>
</evidence>
<dbReference type="InterPro" id="IPR006194">
    <property type="entry name" value="Gly-tRNA-synth_heterodimer"/>
</dbReference>
<dbReference type="Gene3D" id="1.10.730.10">
    <property type="entry name" value="Isoleucyl-tRNA Synthetase, Domain 1"/>
    <property type="match status" value="1"/>
</dbReference>
<evidence type="ECO:0000313" key="14">
    <source>
        <dbReference type="Proteomes" id="UP000245474"/>
    </source>
</evidence>
<dbReference type="Pfam" id="PF05746">
    <property type="entry name" value="DALR_1"/>
    <property type="match status" value="1"/>
</dbReference>